<dbReference type="AlphaFoldDB" id="A0A5B8VJH1"/>
<dbReference type="EC" id="3.2.1.52" evidence="3"/>
<evidence type="ECO:0000259" key="7">
    <source>
        <dbReference type="Pfam" id="PF00728"/>
    </source>
</evidence>
<evidence type="ECO:0000259" key="8">
    <source>
        <dbReference type="Pfam" id="PF02838"/>
    </source>
</evidence>
<dbReference type="PANTHER" id="PTHR22600">
    <property type="entry name" value="BETA-HEXOSAMINIDASE"/>
    <property type="match status" value="1"/>
</dbReference>
<dbReference type="SUPFAM" id="SSF51445">
    <property type="entry name" value="(Trans)glycosidases"/>
    <property type="match status" value="1"/>
</dbReference>
<dbReference type="KEGG" id="agi:FSB73_00780"/>
<dbReference type="InterPro" id="IPR029018">
    <property type="entry name" value="Hex-like_dom2"/>
</dbReference>
<dbReference type="GO" id="GO:0005975">
    <property type="term" value="P:carbohydrate metabolic process"/>
    <property type="evidence" value="ECO:0007669"/>
    <property type="project" value="InterPro"/>
</dbReference>
<comment type="similarity">
    <text evidence="2">Belongs to the glycosyl hydrolase 20 family.</text>
</comment>
<dbReference type="Pfam" id="PF02838">
    <property type="entry name" value="Glyco_hydro_20b"/>
    <property type="match status" value="1"/>
</dbReference>
<dbReference type="InterPro" id="IPR017853">
    <property type="entry name" value="GH"/>
</dbReference>
<keyword evidence="4 9" id="KW-0378">Hydrolase</keyword>
<dbReference type="SUPFAM" id="SSF49785">
    <property type="entry name" value="Galactose-binding domain-like"/>
    <property type="match status" value="1"/>
</dbReference>
<dbReference type="InterPro" id="IPR015882">
    <property type="entry name" value="HEX_bac_N"/>
</dbReference>
<evidence type="ECO:0000313" key="9">
    <source>
        <dbReference type="EMBL" id="QEC70458.1"/>
    </source>
</evidence>
<dbReference type="InterPro" id="IPR015883">
    <property type="entry name" value="Glyco_hydro_20_cat"/>
</dbReference>
<dbReference type="Gene3D" id="3.20.20.80">
    <property type="entry name" value="Glycosidases"/>
    <property type="match status" value="1"/>
</dbReference>
<organism evidence="9 10">
    <name type="scientific">Arachidicoccus ginsenosidivorans</name>
    <dbReference type="NCBI Taxonomy" id="496057"/>
    <lineage>
        <taxon>Bacteria</taxon>
        <taxon>Pseudomonadati</taxon>
        <taxon>Bacteroidota</taxon>
        <taxon>Chitinophagia</taxon>
        <taxon>Chitinophagales</taxon>
        <taxon>Chitinophagaceae</taxon>
        <taxon>Arachidicoccus</taxon>
    </lineage>
</organism>
<dbReference type="PRINTS" id="PR00738">
    <property type="entry name" value="GLHYDRLASE20"/>
</dbReference>
<dbReference type="CDD" id="cd06563">
    <property type="entry name" value="GH20_chitobiase-like"/>
    <property type="match status" value="1"/>
</dbReference>
<accession>A0A5B8VJH1</accession>
<feature type="active site" description="Proton donor" evidence="6">
    <location>
        <position position="365"/>
    </location>
</feature>
<feature type="domain" description="Glycoside hydrolase family 20 catalytic" evidence="7">
    <location>
        <begin position="192"/>
        <end position="535"/>
    </location>
</feature>
<dbReference type="GO" id="GO:0030203">
    <property type="term" value="P:glycosaminoglycan metabolic process"/>
    <property type="evidence" value="ECO:0007669"/>
    <property type="project" value="TreeGrafter"/>
</dbReference>
<evidence type="ECO:0000256" key="4">
    <source>
        <dbReference type="ARBA" id="ARBA00022801"/>
    </source>
</evidence>
<proteinExistence type="inferred from homology"/>
<dbReference type="Pfam" id="PF00728">
    <property type="entry name" value="Glyco_hydro_20"/>
    <property type="match status" value="1"/>
</dbReference>
<evidence type="ECO:0000256" key="1">
    <source>
        <dbReference type="ARBA" id="ARBA00001231"/>
    </source>
</evidence>
<evidence type="ECO:0000313" key="10">
    <source>
        <dbReference type="Proteomes" id="UP000321291"/>
    </source>
</evidence>
<evidence type="ECO:0000256" key="2">
    <source>
        <dbReference type="ARBA" id="ARBA00006285"/>
    </source>
</evidence>
<dbReference type="EMBL" id="CP042434">
    <property type="protein sequence ID" value="QEC70458.1"/>
    <property type="molecule type" value="Genomic_DNA"/>
</dbReference>
<dbReference type="InterPro" id="IPR026876">
    <property type="entry name" value="Fn3_assoc_repeat"/>
</dbReference>
<protein>
    <recommendedName>
        <fullName evidence="3">beta-N-acetylhexosaminidase</fullName>
        <ecNumber evidence="3">3.2.1.52</ecNumber>
    </recommendedName>
</protein>
<dbReference type="Gene3D" id="2.60.120.260">
    <property type="entry name" value="Galactose-binding domain-like"/>
    <property type="match status" value="1"/>
</dbReference>
<dbReference type="GO" id="GO:0004563">
    <property type="term" value="F:beta-N-acetylhexosaminidase activity"/>
    <property type="evidence" value="ECO:0007669"/>
    <property type="project" value="UniProtKB-EC"/>
</dbReference>
<dbReference type="GO" id="GO:0016020">
    <property type="term" value="C:membrane"/>
    <property type="evidence" value="ECO:0007669"/>
    <property type="project" value="TreeGrafter"/>
</dbReference>
<dbReference type="SUPFAM" id="SSF55545">
    <property type="entry name" value="beta-N-acetylhexosaminidase-like domain"/>
    <property type="match status" value="1"/>
</dbReference>
<dbReference type="Gene3D" id="3.30.379.10">
    <property type="entry name" value="Chitobiase/beta-hexosaminidase domain 2-like"/>
    <property type="match status" value="1"/>
</dbReference>
<reference evidence="9 10" key="1">
    <citation type="journal article" date="2017" name="Int. J. Syst. Evol. Microbiol.">
        <title>Arachidicoccus ginsenosidivorans sp. nov., with ginsenoside-converting activity isolated from ginseng cultivating soil.</title>
        <authorList>
            <person name="Siddiqi M.Z."/>
            <person name="Aslam Z."/>
            <person name="Im W.T."/>
        </authorList>
    </citation>
    <scope>NUCLEOTIDE SEQUENCE [LARGE SCALE GENOMIC DNA]</scope>
    <source>
        <strain evidence="9 10">Gsoil 809</strain>
    </source>
</reference>
<gene>
    <name evidence="9" type="ORF">FSB73_00780</name>
</gene>
<keyword evidence="10" id="KW-1185">Reference proteome</keyword>
<evidence type="ECO:0000256" key="5">
    <source>
        <dbReference type="ARBA" id="ARBA00023295"/>
    </source>
</evidence>
<feature type="domain" description="Beta-hexosaminidase bacterial type N-terminal" evidence="8">
    <location>
        <begin position="45"/>
        <end position="189"/>
    </location>
</feature>
<evidence type="ECO:0000256" key="3">
    <source>
        <dbReference type="ARBA" id="ARBA00012663"/>
    </source>
</evidence>
<sequence length="790" mass="89567">MPSINKTDIQPFSYGYWKKSWLMILMILLGSFSWAQRDLSSFPNYDLVPKAVRLKAQPGKFNITNQLRITAPTQWKAAADLLASSWHLPATSVILKNTSKVNKHQPAIQFIQVSAARLSKIILDSIGVAHQNDLNLHIAEAYSLKVSDKTIQIQAVDKAGALHGLFTLLQLEKLQWQSNQLPAVSIQDYPRFAYRGLMLDVSRNFFPPAYIKKLLDLMALYKLNNFHWHLTDGGGWRLEIKKYPLLTSKAAFRPEGTQTAWSKAGRKYSKEGEPGSYGGYYTQQQVRDIVAYASARGINIIPEIEFPGHAEELLHAYPFLSATGSAHGVHELNVCSEATYTFMENLLTEVMQLFPSTYIHIGGDEASKKSWKDCQDCKVLMKKENIKTLAGLQSYGIRRLEQFLASHGRKLLGWDEITQGGLAPGAAVMVWRNPHTAIEVARQGHYAIEAPSKYLYLDHYQSDPMSEPEAIGGYIPLSKVYHFNPLPKDSLTERQKPFMLGVQANLFTEWVPTEKHADYMLFPRALALAEIGWTPHKSQHYQDFLKRIQGQYLLLQRAFVHYHRPDPTVLHDEYIDKQKRQMMVTLSSEYNRPAIYYSTDGSDPLTHGILYTAPFPIKGHALVKAAVLDSTVRNIKIDSFTVDYHRAIGKTVYYNSPYAKSYPGAGNSTLTDGITGTLTYSDDRWQGFLGKQMDVTVDMNLPTDLHSLDIRFMQLTGPGVYMPIQVAVFLSNDNKNFQPAGIIKTTTPTTQTRLRFENYHFNLQGNKARYIRVVAPVFRGFLFTDEIKIY</sequence>
<dbReference type="PANTHER" id="PTHR22600:SF57">
    <property type="entry name" value="BETA-N-ACETYLHEXOSAMINIDASE"/>
    <property type="match status" value="1"/>
</dbReference>
<comment type="catalytic activity">
    <reaction evidence="1">
        <text>Hydrolysis of terminal non-reducing N-acetyl-D-hexosamine residues in N-acetyl-beta-D-hexosaminides.</text>
        <dbReference type="EC" id="3.2.1.52"/>
    </reaction>
</comment>
<dbReference type="InterPro" id="IPR008979">
    <property type="entry name" value="Galactose-bd-like_sf"/>
</dbReference>
<dbReference type="Pfam" id="PF13287">
    <property type="entry name" value="Fn3_assoc"/>
    <property type="match status" value="1"/>
</dbReference>
<dbReference type="InterPro" id="IPR025705">
    <property type="entry name" value="Beta_hexosaminidase_sua/sub"/>
</dbReference>
<keyword evidence="5" id="KW-0326">Glycosidase</keyword>
<dbReference type="Proteomes" id="UP000321291">
    <property type="component" value="Chromosome"/>
</dbReference>
<name>A0A5B8VJH1_9BACT</name>
<evidence type="ECO:0000256" key="6">
    <source>
        <dbReference type="PIRSR" id="PIRSR625705-1"/>
    </source>
</evidence>